<accession>A0A2V2V6U4</accession>
<feature type="chain" id="PRO_5030058667" evidence="2">
    <location>
        <begin position="36"/>
        <end position="187"/>
    </location>
</feature>
<evidence type="ECO:0000313" key="3">
    <source>
        <dbReference type="EMBL" id="PWU90788.1"/>
    </source>
</evidence>
<keyword evidence="1" id="KW-0812">Transmembrane</keyword>
<evidence type="ECO:0000313" key="4">
    <source>
        <dbReference type="Proteomes" id="UP000246121"/>
    </source>
</evidence>
<dbReference type="VEuPathDB" id="TriTrypDB:TcCL_ESM02227"/>
<sequence length="187" mass="20744">MHDSNCRNVRREGGIVRTASLILFLFALPVTMVAARESVGAMDTSSIVCTCRCCYQGGCSPMPNITWVVSTCDRCSTAVCNEYIRSKEVRIETVRLFEGIESDEPLPSIEEQLNECKVISVLEAATCSGRNCKRTTTIKAECYNRDAPLIKYSIISFVSVTALAIVFGLIKNHIPALHGLNEKYFNY</sequence>
<keyword evidence="2" id="KW-0732">Signal</keyword>
<protein>
    <submittedName>
        <fullName evidence="3">Putative endochitinase</fullName>
    </submittedName>
</protein>
<dbReference type="VEuPathDB" id="TriTrypDB:BCY84_10800"/>
<dbReference type="EMBL" id="PRFA01000048">
    <property type="protein sequence ID" value="PWU90788.1"/>
    <property type="molecule type" value="Genomic_DNA"/>
</dbReference>
<keyword evidence="1" id="KW-0472">Membrane</keyword>
<dbReference type="VEuPathDB" id="TriTrypDB:C4B63_48g102"/>
<dbReference type="AlphaFoldDB" id="A0A2V2V6U4"/>
<organism evidence="3 4">
    <name type="scientific">Trypanosoma cruzi</name>
    <dbReference type="NCBI Taxonomy" id="5693"/>
    <lineage>
        <taxon>Eukaryota</taxon>
        <taxon>Discoba</taxon>
        <taxon>Euglenozoa</taxon>
        <taxon>Kinetoplastea</taxon>
        <taxon>Metakinetoplastina</taxon>
        <taxon>Trypanosomatida</taxon>
        <taxon>Trypanosomatidae</taxon>
        <taxon>Trypanosoma</taxon>
        <taxon>Schizotrypanum</taxon>
    </lineage>
</organism>
<proteinExistence type="predicted"/>
<dbReference type="VEuPathDB" id="TriTrypDB:TcCLB.507641.180"/>
<dbReference type="VEuPathDB" id="TriTrypDB:TcG_05101"/>
<keyword evidence="1" id="KW-1133">Transmembrane helix</keyword>
<dbReference type="Proteomes" id="UP000246121">
    <property type="component" value="Unassembled WGS sequence"/>
</dbReference>
<dbReference type="VEuPathDB" id="TriTrypDB:TCDM_14304"/>
<gene>
    <name evidence="3" type="ORF">C4B63_48g102</name>
</gene>
<evidence type="ECO:0000256" key="2">
    <source>
        <dbReference type="SAM" id="SignalP"/>
    </source>
</evidence>
<dbReference type="OrthoDB" id="277563at2759"/>
<dbReference type="VEuPathDB" id="TriTrypDB:TcBrA4_0016940"/>
<comment type="caution">
    <text evidence="3">The sequence shown here is derived from an EMBL/GenBank/DDBJ whole genome shotgun (WGS) entry which is preliminary data.</text>
</comment>
<name>A0A2V2V6U4_TRYCR</name>
<dbReference type="VEuPathDB" id="TriTrypDB:C3747_57g252"/>
<feature type="transmembrane region" description="Helical" evidence="1">
    <location>
        <begin position="149"/>
        <end position="170"/>
    </location>
</feature>
<evidence type="ECO:0000256" key="1">
    <source>
        <dbReference type="SAM" id="Phobius"/>
    </source>
</evidence>
<reference evidence="3 4" key="1">
    <citation type="journal article" date="2018" name="Microb. Genom.">
        <title>Expanding an expanded genome: long-read sequencing of Trypanosoma cruzi.</title>
        <authorList>
            <person name="Berna L."/>
            <person name="Rodriguez M."/>
            <person name="Chiribao M.L."/>
            <person name="Parodi-Talice A."/>
            <person name="Pita S."/>
            <person name="Rijo G."/>
            <person name="Alvarez-Valin F."/>
            <person name="Robello C."/>
        </authorList>
    </citation>
    <scope>NUCLEOTIDE SEQUENCE [LARGE SCALE GENOMIC DNA]</scope>
    <source>
        <strain evidence="3 4">Dm28c</strain>
    </source>
</reference>
<feature type="signal peptide" evidence="2">
    <location>
        <begin position="1"/>
        <end position="35"/>
    </location>
</feature>